<name>A0A0M1P8M8_9BACL</name>
<dbReference type="OrthoDB" id="1817159at2"/>
<evidence type="ECO:0000313" key="4">
    <source>
        <dbReference type="Proteomes" id="UP000036932"/>
    </source>
</evidence>
<accession>A0A0M1P8M8</accession>
<dbReference type="InterPro" id="IPR000073">
    <property type="entry name" value="AB_hydrolase_1"/>
</dbReference>
<dbReference type="InterPro" id="IPR029058">
    <property type="entry name" value="AB_hydrolase_fold"/>
</dbReference>
<dbReference type="AlphaFoldDB" id="A0A0M1P8M8"/>
<evidence type="ECO:0000259" key="2">
    <source>
        <dbReference type="Pfam" id="PF00561"/>
    </source>
</evidence>
<feature type="transmembrane region" description="Helical" evidence="1">
    <location>
        <begin position="20"/>
        <end position="45"/>
    </location>
</feature>
<keyword evidence="3" id="KW-0378">Hydrolase</keyword>
<keyword evidence="4" id="KW-1185">Reference proteome</keyword>
<dbReference type="Gene3D" id="3.40.50.1820">
    <property type="entry name" value="alpha/beta hydrolase"/>
    <property type="match status" value="1"/>
</dbReference>
<dbReference type="GO" id="GO:0016787">
    <property type="term" value="F:hydrolase activity"/>
    <property type="evidence" value="ECO:0007669"/>
    <property type="project" value="UniProtKB-KW"/>
</dbReference>
<evidence type="ECO:0000256" key="1">
    <source>
        <dbReference type="SAM" id="Phobius"/>
    </source>
</evidence>
<dbReference type="InterPro" id="IPR050266">
    <property type="entry name" value="AB_hydrolase_sf"/>
</dbReference>
<feature type="domain" description="AB hydrolase-1" evidence="2">
    <location>
        <begin position="82"/>
        <end position="205"/>
    </location>
</feature>
<organism evidence="3 4">
    <name type="scientific">Paenibacillus solani</name>
    <dbReference type="NCBI Taxonomy" id="1705565"/>
    <lineage>
        <taxon>Bacteria</taxon>
        <taxon>Bacillati</taxon>
        <taxon>Bacillota</taxon>
        <taxon>Bacilli</taxon>
        <taxon>Bacillales</taxon>
        <taxon>Paenibacillaceae</taxon>
        <taxon>Paenibacillus</taxon>
    </lineage>
</organism>
<dbReference type="Pfam" id="PF00561">
    <property type="entry name" value="Abhydrolase_1"/>
    <property type="match status" value="1"/>
</dbReference>
<evidence type="ECO:0000313" key="3">
    <source>
        <dbReference type="EMBL" id="KOR90831.1"/>
    </source>
</evidence>
<dbReference type="PATRIC" id="fig|1705565.3.peg.5380"/>
<comment type="caution">
    <text evidence="3">The sequence shown here is derived from an EMBL/GenBank/DDBJ whole genome shotgun (WGS) entry which is preliminary data.</text>
</comment>
<reference evidence="4" key="1">
    <citation type="submission" date="2015-08" db="EMBL/GenBank/DDBJ databases">
        <title>Genome sequencing project for genomic taxonomy and phylogenomics of Bacillus-like bacteria.</title>
        <authorList>
            <person name="Liu B."/>
            <person name="Wang J."/>
            <person name="Zhu Y."/>
            <person name="Liu G."/>
            <person name="Chen Q."/>
            <person name="Chen Z."/>
            <person name="Lan J."/>
            <person name="Che J."/>
            <person name="Ge C."/>
            <person name="Shi H."/>
            <person name="Pan Z."/>
            <person name="Liu X."/>
        </authorList>
    </citation>
    <scope>NUCLEOTIDE SEQUENCE [LARGE SCALE GENOMIC DNA]</scope>
    <source>
        <strain evidence="4">FJAT-22460</strain>
    </source>
</reference>
<dbReference type="EMBL" id="LIUT01000001">
    <property type="protein sequence ID" value="KOR90831.1"/>
    <property type="molecule type" value="Genomic_DNA"/>
</dbReference>
<keyword evidence="1" id="KW-0812">Transmembrane</keyword>
<sequence>MKGKKNPATDKKSTSVTKKVLILLLKAIAVLAILGVVFIATVFIVDKVATKSEQGKIHSYGQLVPVDGKRMNAVIQGTGEETIVLLPGFGTAAPALDFKPLIDELSPFYKVVVIEPFGYGLSDTTDKERTTENIVSEIHEAVQSLQIDRYILMAHSISGLYGLEYVNKYENEVSAFVGLDSSVPTLSEQEVSSSTLGILSLIKKSGFTRLYAKLGDDPYAELPYDEEAKEQMRMLGLKNMLNPSQLNEIKWMPSNFKGAEQLSFPNKLPVVFFIQANHPVTDRWLPEHEKQAKDSVYGKVITLEADHYLYRTEAKEIVEKFRAYMEEIK</sequence>
<dbReference type="Proteomes" id="UP000036932">
    <property type="component" value="Unassembled WGS sequence"/>
</dbReference>
<protein>
    <submittedName>
        <fullName evidence="3">Alpha/beta hydrolase</fullName>
    </submittedName>
</protein>
<keyword evidence="1" id="KW-0472">Membrane</keyword>
<dbReference type="PANTHER" id="PTHR43798:SF33">
    <property type="entry name" value="HYDROLASE, PUTATIVE (AFU_ORTHOLOGUE AFUA_2G14860)-RELATED"/>
    <property type="match status" value="1"/>
</dbReference>
<keyword evidence="1" id="KW-1133">Transmembrane helix</keyword>
<gene>
    <name evidence="3" type="ORF">AM231_16455</name>
</gene>
<dbReference type="SUPFAM" id="SSF53474">
    <property type="entry name" value="alpha/beta-Hydrolases"/>
    <property type="match status" value="1"/>
</dbReference>
<dbReference type="PANTHER" id="PTHR43798">
    <property type="entry name" value="MONOACYLGLYCEROL LIPASE"/>
    <property type="match status" value="1"/>
</dbReference>
<dbReference type="GO" id="GO:0016020">
    <property type="term" value="C:membrane"/>
    <property type="evidence" value="ECO:0007669"/>
    <property type="project" value="TreeGrafter"/>
</dbReference>
<proteinExistence type="predicted"/>